<sequence length="57" mass="6339">MIDLVCRVDSTVDRTIRSTEEQPPGGPIVGQATGCIVIQKRKFYLFVPNEQMRGSSN</sequence>
<organism evidence="1 2">
    <name type="scientific">Catenuloplanes nepalensis</name>
    <dbReference type="NCBI Taxonomy" id="587533"/>
    <lineage>
        <taxon>Bacteria</taxon>
        <taxon>Bacillati</taxon>
        <taxon>Actinomycetota</taxon>
        <taxon>Actinomycetes</taxon>
        <taxon>Micromonosporales</taxon>
        <taxon>Micromonosporaceae</taxon>
        <taxon>Catenuloplanes</taxon>
    </lineage>
</organism>
<dbReference type="RefSeq" id="WP_306833221.1">
    <property type="nucleotide sequence ID" value="NZ_JAUSRA010000001.1"/>
</dbReference>
<protein>
    <submittedName>
        <fullName evidence="1">Uncharacterized protein</fullName>
    </submittedName>
</protein>
<gene>
    <name evidence="1" type="ORF">J2S43_005068</name>
</gene>
<keyword evidence="2" id="KW-1185">Reference proteome</keyword>
<name>A0ABT9MYN6_9ACTN</name>
<reference evidence="1 2" key="1">
    <citation type="submission" date="2023-07" db="EMBL/GenBank/DDBJ databases">
        <title>Sequencing the genomes of 1000 actinobacteria strains.</title>
        <authorList>
            <person name="Klenk H.-P."/>
        </authorList>
    </citation>
    <scope>NUCLEOTIDE SEQUENCE [LARGE SCALE GENOMIC DNA]</scope>
    <source>
        <strain evidence="1 2">DSM 44710</strain>
    </source>
</reference>
<dbReference type="EMBL" id="JAUSRA010000001">
    <property type="protein sequence ID" value="MDP9796556.1"/>
    <property type="molecule type" value="Genomic_DNA"/>
</dbReference>
<evidence type="ECO:0000313" key="2">
    <source>
        <dbReference type="Proteomes" id="UP001240984"/>
    </source>
</evidence>
<accession>A0ABT9MYN6</accession>
<dbReference type="Proteomes" id="UP001240984">
    <property type="component" value="Unassembled WGS sequence"/>
</dbReference>
<proteinExistence type="predicted"/>
<evidence type="ECO:0000313" key="1">
    <source>
        <dbReference type="EMBL" id="MDP9796556.1"/>
    </source>
</evidence>
<comment type="caution">
    <text evidence="1">The sequence shown here is derived from an EMBL/GenBank/DDBJ whole genome shotgun (WGS) entry which is preliminary data.</text>
</comment>